<evidence type="ECO:0000256" key="5">
    <source>
        <dbReference type="SAM" id="Coils"/>
    </source>
</evidence>
<dbReference type="Pfam" id="PF12698">
    <property type="entry name" value="ABC2_membrane_3"/>
    <property type="match status" value="1"/>
</dbReference>
<protein>
    <submittedName>
        <fullName evidence="9">YhgE/Pip domain-containing protein</fullName>
    </submittedName>
</protein>
<keyword evidence="10" id="KW-1185">Reference proteome</keyword>
<dbReference type="PANTHER" id="PTHR43077:SF5">
    <property type="entry name" value="PHAGE INFECTION PROTEIN"/>
    <property type="match status" value="1"/>
</dbReference>
<sequence length="738" mass="80436">MNGFQMAMHDIKQMWSSGIMRRSVLGLMVLPLMYSFIYLWAFWNPTDFVSRLPLAVINQDKGMLQGGKQVNLGSDLTKELLNDTKTHWREVTPEEGDQGIRRLQYFLVLTIPADFTERAYSAGTPQPRASQLTYQVNEGANMLGVKVVRSIMDQVSYKLEQQMTAKYLRVLFDQILNGGEGLKKAADGASQLADGTKKAQDGANALRDGLKQTQDGMVPLSEGLTKLLNGANQLENGIIRLDAVIGVGTAGVSKLPEQLKQLLQPVNQLAAEADKLQGVMNQTSQTVKSSLNALDNVGASLDDTNKRIDELQKDWDASAGARLQQQKAQLDGALADLIALGEQISQVSGNERFRAAVDKLQQANAQRLLLEQDRRDVSASLGRLRANLTQANAQLRQGRDQLDAQLAQLQSGLTAMQSAVRASLDQLNRNAQLIEDISGRLGQLADGVKQLQQGSTALVEGLNAFQSGFQQLRDGNTRLYDGSVQLASGLQDIHAGQAELAAKLGEAAGMAAQDGQADARIDTITYPVKMTEQNLHPVPNNGTGFAPYFIALSLWVGSLVLFFVIDLNKVVALPKRPISYLTNKYLALASVSVFQSVLSVFILHNGLGIPTVLPAIHMYGFALLLGLTFTAILFMLISVLGSDVGRFVAIVVLMLQLTSSSGSYPVELESRFFQFIHPLLPMTYAVEGFRELISIGEASVIARDAFILALYGLAALALLYLVKRKRIIKELQETHAVS</sequence>
<evidence type="ECO:0000313" key="10">
    <source>
        <dbReference type="Proteomes" id="UP001527882"/>
    </source>
</evidence>
<feature type="domain" description="DUF3533" evidence="7">
    <location>
        <begin position="25"/>
        <end position="183"/>
    </location>
</feature>
<dbReference type="InterPro" id="IPR017500">
    <property type="entry name" value="Phage_infect_YhgE_N"/>
</dbReference>
<keyword evidence="5" id="KW-0175">Coiled coil</keyword>
<feature type="transmembrane region" description="Helical" evidence="6">
    <location>
        <begin position="647"/>
        <end position="666"/>
    </location>
</feature>
<name>A0ABT4Q6X5_9BACL</name>
<dbReference type="NCBIfam" id="TIGR03061">
    <property type="entry name" value="pip_yhgE_Nterm"/>
    <property type="match status" value="1"/>
</dbReference>
<keyword evidence="2 6" id="KW-0812">Transmembrane</keyword>
<evidence type="ECO:0000256" key="3">
    <source>
        <dbReference type="ARBA" id="ARBA00022989"/>
    </source>
</evidence>
<dbReference type="Proteomes" id="UP001527882">
    <property type="component" value="Unassembled WGS sequence"/>
</dbReference>
<evidence type="ECO:0000259" key="8">
    <source>
        <dbReference type="Pfam" id="PF12698"/>
    </source>
</evidence>
<comment type="caution">
    <text evidence="9">The sequence shown here is derived from an EMBL/GenBank/DDBJ whole genome shotgun (WGS) entry which is preliminary data.</text>
</comment>
<dbReference type="InterPro" id="IPR013525">
    <property type="entry name" value="ABC2_TM"/>
</dbReference>
<feature type="transmembrane region" description="Helical" evidence="6">
    <location>
        <begin position="24"/>
        <end position="43"/>
    </location>
</feature>
<evidence type="ECO:0000259" key="7">
    <source>
        <dbReference type="Pfam" id="PF12051"/>
    </source>
</evidence>
<dbReference type="InterPro" id="IPR051328">
    <property type="entry name" value="T7SS_ABC-Transporter"/>
</dbReference>
<feature type="transmembrane region" description="Helical" evidence="6">
    <location>
        <begin position="545"/>
        <end position="565"/>
    </location>
</feature>
<feature type="transmembrane region" description="Helical" evidence="6">
    <location>
        <begin position="616"/>
        <end position="640"/>
    </location>
</feature>
<evidence type="ECO:0000256" key="1">
    <source>
        <dbReference type="ARBA" id="ARBA00004141"/>
    </source>
</evidence>
<comment type="subcellular location">
    <subcellularLocation>
        <location evidence="1">Membrane</location>
        <topology evidence="1">Multi-pass membrane protein</topology>
    </subcellularLocation>
</comment>
<dbReference type="Gene3D" id="1.10.287.950">
    <property type="entry name" value="Methyl-accepting chemotaxis protein"/>
    <property type="match status" value="2"/>
</dbReference>
<reference evidence="9 10" key="1">
    <citation type="submission" date="2022-12" db="EMBL/GenBank/DDBJ databases">
        <title>Draft genome sequence of Paenibacillus sp. dW9.</title>
        <authorList>
            <person name="Choi E.-W."/>
            <person name="Kim D.-U."/>
        </authorList>
    </citation>
    <scope>NUCLEOTIDE SEQUENCE [LARGE SCALE GENOMIC DNA]</scope>
    <source>
        <strain evidence="10">dW9</strain>
    </source>
</reference>
<dbReference type="RefSeq" id="WP_269881028.1">
    <property type="nucleotide sequence ID" value="NZ_JAQAGZ010000005.1"/>
</dbReference>
<dbReference type="InterPro" id="IPR017501">
    <property type="entry name" value="Phage_infect_YhgE_C"/>
</dbReference>
<proteinExistence type="predicted"/>
<dbReference type="NCBIfam" id="TIGR03057">
    <property type="entry name" value="xxxLxxG_by_4"/>
    <property type="match status" value="2"/>
</dbReference>
<accession>A0ABT4Q6X5</accession>
<dbReference type="InterPro" id="IPR023908">
    <property type="entry name" value="xxxLxxG_rpt"/>
</dbReference>
<dbReference type="InterPro" id="IPR022703">
    <property type="entry name" value="DUF3533"/>
</dbReference>
<gene>
    <name evidence="9" type="ORF">O9H85_09170</name>
</gene>
<organism evidence="9 10">
    <name type="scientific">Paenibacillus gyeongsangnamensis</name>
    <dbReference type="NCBI Taxonomy" id="3388067"/>
    <lineage>
        <taxon>Bacteria</taxon>
        <taxon>Bacillati</taxon>
        <taxon>Bacillota</taxon>
        <taxon>Bacilli</taxon>
        <taxon>Bacillales</taxon>
        <taxon>Paenibacillaceae</taxon>
        <taxon>Paenibacillus</taxon>
    </lineage>
</organism>
<dbReference type="PANTHER" id="PTHR43077">
    <property type="entry name" value="TRANSPORT PERMEASE YVFS-RELATED"/>
    <property type="match status" value="1"/>
</dbReference>
<feature type="domain" description="ABC-2 type transporter transmembrane" evidence="8">
    <location>
        <begin position="435"/>
        <end position="720"/>
    </location>
</feature>
<evidence type="ECO:0000256" key="6">
    <source>
        <dbReference type="SAM" id="Phobius"/>
    </source>
</evidence>
<dbReference type="Pfam" id="PF12051">
    <property type="entry name" value="DUF3533"/>
    <property type="match status" value="1"/>
</dbReference>
<dbReference type="NCBIfam" id="TIGR03062">
    <property type="entry name" value="pip_yhgE_Cterm"/>
    <property type="match status" value="1"/>
</dbReference>
<keyword evidence="3 6" id="KW-1133">Transmembrane helix</keyword>
<keyword evidence="4 6" id="KW-0472">Membrane</keyword>
<dbReference type="Gene3D" id="3.40.1710.10">
    <property type="entry name" value="abc type-2 transporter like domain"/>
    <property type="match status" value="1"/>
</dbReference>
<evidence type="ECO:0000313" key="9">
    <source>
        <dbReference type="EMBL" id="MCZ8512579.1"/>
    </source>
</evidence>
<feature type="transmembrane region" description="Helical" evidence="6">
    <location>
        <begin position="585"/>
        <end position="604"/>
    </location>
</feature>
<evidence type="ECO:0000256" key="2">
    <source>
        <dbReference type="ARBA" id="ARBA00022692"/>
    </source>
</evidence>
<feature type="transmembrane region" description="Helical" evidence="6">
    <location>
        <begin position="705"/>
        <end position="722"/>
    </location>
</feature>
<dbReference type="EMBL" id="JAQAGZ010000005">
    <property type="protein sequence ID" value="MCZ8512579.1"/>
    <property type="molecule type" value="Genomic_DNA"/>
</dbReference>
<feature type="coiled-coil region" evidence="5">
    <location>
        <begin position="381"/>
        <end position="408"/>
    </location>
</feature>
<evidence type="ECO:0000256" key="4">
    <source>
        <dbReference type="ARBA" id="ARBA00023136"/>
    </source>
</evidence>